<evidence type="ECO:0000313" key="3">
    <source>
        <dbReference type="Proteomes" id="UP000305674"/>
    </source>
</evidence>
<reference evidence="2 3" key="1">
    <citation type="submission" date="2019-04" db="EMBL/GenBank/DDBJ databases">
        <authorList>
            <person name="Hwang J.C."/>
        </authorList>
    </citation>
    <scope>NUCLEOTIDE SEQUENCE [LARGE SCALE GENOMIC DNA]</scope>
    <source>
        <strain evidence="2 3">IMCC35001</strain>
    </source>
</reference>
<name>A0A4U1BCX3_9GAMM</name>
<dbReference type="Proteomes" id="UP000305674">
    <property type="component" value="Unassembled WGS sequence"/>
</dbReference>
<dbReference type="OrthoDB" id="1092058at2"/>
<comment type="caution">
    <text evidence="2">The sequence shown here is derived from an EMBL/GenBank/DDBJ whole genome shotgun (WGS) entry which is preliminary data.</text>
</comment>
<keyword evidence="3" id="KW-1185">Reference proteome</keyword>
<evidence type="ECO:0000313" key="2">
    <source>
        <dbReference type="EMBL" id="TKB48863.1"/>
    </source>
</evidence>
<organism evidence="2 3">
    <name type="scientific">Ferrimonas sediminicola</name>
    <dbReference type="NCBI Taxonomy" id="2569538"/>
    <lineage>
        <taxon>Bacteria</taxon>
        <taxon>Pseudomonadati</taxon>
        <taxon>Pseudomonadota</taxon>
        <taxon>Gammaproteobacteria</taxon>
        <taxon>Alteromonadales</taxon>
        <taxon>Ferrimonadaceae</taxon>
        <taxon>Ferrimonas</taxon>
    </lineage>
</organism>
<dbReference type="AlphaFoldDB" id="A0A4U1BCX3"/>
<sequence length="76" mass="8556">MSLKDFSEETILRVAAMSGDVTLGFSTCDFLERCREELGYQPSLEEANRVLSHYFDTPSTGPDSENHGWWVNPSTP</sequence>
<proteinExistence type="predicted"/>
<accession>A0A4U1BCX3</accession>
<evidence type="ECO:0000256" key="1">
    <source>
        <dbReference type="SAM" id="MobiDB-lite"/>
    </source>
</evidence>
<dbReference type="EMBL" id="SWCI01000005">
    <property type="protein sequence ID" value="TKB48863.1"/>
    <property type="molecule type" value="Genomic_DNA"/>
</dbReference>
<dbReference type="RefSeq" id="WP_136853057.1">
    <property type="nucleotide sequence ID" value="NZ_SWCI01000005.1"/>
</dbReference>
<protein>
    <submittedName>
        <fullName evidence="2">Uncharacterized protein</fullName>
    </submittedName>
</protein>
<feature type="region of interest" description="Disordered" evidence="1">
    <location>
        <begin position="55"/>
        <end position="76"/>
    </location>
</feature>
<gene>
    <name evidence="2" type="ORF">FCL40_09475</name>
</gene>